<feature type="region of interest" description="Disordered" evidence="3">
    <location>
        <begin position="1"/>
        <end position="101"/>
    </location>
</feature>
<organism evidence="5 6">
    <name type="scientific">Streptomyces corynorhini</name>
    <dbReference type="NCBI Taxonomy" id="2282652"/>
    <lineage>
        <taxon>Bacteria</taxon>
        <taxon>Bacillati</taxon>
        <taxon>Actinomycetota</taxon>
        <taxon>Actinomycetes</taxon>
        <taxon>Kitasatosporales</taxon>
        <taxon>Streptomycetaceae</taxon>
        <taxon>Streptomyces</taxon>
    </lineage>
</organism>
<dbReference type="PROSITE" id="PS50977">
    <property type="entry name" value="HTH_TETR_2"/>
    <property type="match status" value="1"/>
</dbReference>
<dbReference type="EMBL" id="QQNA01000061">
    <property type="protein sequence ID" value="RDG38338.1"/>
    <property type="molecule type" value="Genomic_DNA"/>
</dbReference>
<dbReference type="InterPro" id="IPR036271">
    <property type="entry name" value="Tet_transcr_reg_TetR-rel_C_sf"/>
</dbReference>
<comment type="caution">
    <text evidence="5">The sequence shown here is derived from an EMBL/GenBank/DDBJ whole genome shotgun (WGS) entry which is preliminary data.</text>
</comment>
<evidence type="ECO:0000256" key="3">
    <source>
        <dbReference type="SAM" id="MobiDB-lite"/>
    </source>
</evidence>
<dbReference type="SUPFAM" id="SSF46689">
    <property type="entry name" value="Homeodomain-like"/>
    <property type="match status" value="1"/>
</dbReference>
<dbReference type="SUPFAM" id="SSF48498">
    <property type="entry name" value="Tetracyclin repressor-like, C-terminal domain"/>
    <property type="match status" value="1"/>
</dbReference>
<evidence type="ECO:0000256" key="1">
    <source>
        <dbReference type="ARBA" id="ARBA00023125"/>
    </source>
</evidence>
<protein>
    <submittedName>
        <fullName evidence="5">TetR/AcrR family transcriptional regulator</fullName>
    </submittedName>
</protein>
<gene>
    <name evidence="5" type="ORF">DVH02_09810</name>
</gene>
<evidence type="ECO:0000259" key="4">
    <source>
        <dbReference type="PROSITE" id="PS50977"/>
    </source>
</evidence>
<dbReference type="Proteomes" id="UP000253741">
    <property type="component" value="Unassembled WGS sequence"/>
</dbReference>
<dbReference type="Gene3D" id="1.10.357.10">
    <property type="entry name" value="Tetracycline Repressor, domain 2"/>
    <property type="match status" value="1"/>
</dbReference>
<dbReference type="InterPro" id="IPR009057">
    <property type="entry name" value="Homeodomain-like_sf"/>
</dbReference>
<reference evidence="5 6" key="1">
    <citation type="submission" date="2018-07" db="EMBL/GenBank/DDBJ databases">
        <title>Streptomyces species from bats.</title>
        <authorList>
            <person name="Dunlap C."/>
        </authorList>
    </citation>
    <scope>NUCLEOTIDE SEQUENCE [LARGE SCALE GENOMIC DNA]</scope>
    <source>
        <strain evidence="5 6">AC230</strain>
    </source>
</reference>
<dbReference type="GO" id="GO:0003700">
    <property type="term" value="F:DNA-binding transcription factor activity"/>
    <property type="evidence" value="ECO:0007669"/>
    <property type="project" value="TreeGrafter"/>
</dbReference>
<dbReference type="PANTHER" id="PTHR30055:SF226">
    <property type="entry name" value="HTH-TYPE TRANSCRIPTIONAL REGULATOR PKSA"/>
    <property type="match status" value="1"/>
</dbReference>
<feature type="DNA-binding region" description="H-T-H motif" evidence="2">
    <location>
        <begin position="125"/>
        <end position="144"/>
    </location>
</feature>
<feature type="compositionally biased region" description="Basic and acidic residues" evidence="3">
    <location>
        <begin position="91"/>
        <end position="101"/>
    </location>
</feature>
<dbReference type="Pfam" id="PF00440">
    <property type="entry name" value="TetR_N"/>
    <property type="match status" value="1"/>
</dbReference>
<proteinExistence type="predicted"/>
<evidence type="ECO:0000313" key="6">
    <source>
        <dbReference type="Proteomes" id="UP000253741"/>
    </source>
</evidence>
<evidence type="ECO:0000313" key="5">
    <source>
        <dbReference type="EMBL" id="RDG38338.1"/>
    </source>
</evidence>
<dbReference type="InterPro" id="IPR001647">
    <property type="entry name" value="HTH_TetR"/>
</dbReference>
<feature type="compositionally biased region" description="Basic and acidic residues" evidence="3">
    <location>
        <begin position="1"/>
        <end position="10"/>
    </location>
</feature>
<dbReference type="PANTHER" id="PTHR30055">
    <property type="entry name" value="HTH-TYPE TRANSCRIPTIONAL REGULATOR RUTR"/>
    <property type="match status" value="1"/>
</dbReference>
<evidence type="ECO:0000256" key="2">
    <source>
        <dbReference type="PROSITE-ProRule" id="PRU00335"/>
    </source>
</evidence>
<keyword evidence="1 2" id="KW-0238">DNA-binding</keyword>
<dbReference type="GO" id="GO:0000976">
    <property type="term" value="F:transcription cis-regulatory region binding"/>
    <property type="evidence" value="ECO:0007669"/>
    <property type="project" value="TreeGrafter"/>
</dbReference>
<dbReference type="AlphaFoldDB" id="A0A370B955"/>
<sequence length="309" mass="32227">MTATAFEERGVSPGGAWHARQTLPAGAEPGVRRSIGGGRMSRGGRSADTPPADEDTPRAAAGTGEAGTDPPACAQAGPHDAGPHHTGAHRAGAEHSGPEPRVARRERLLATATELFTTRGYPATSVERICGTAHLPLRAFYEEFESRESLLIALHNGVARAGMEATLTVLGDPALESAAARVRITAMGRAYVEAVTDAAAATRIAFVDIVGAGRAVEEHRLLWRGLWSDFLTAEAERAVARGEVPARDYSLAMVALTGASNELVAHWTRHSASFSRELLADELIHHALATLGIAGGDGSAAGTRADEGN</sequence>
<name>A0A370B955_9ACTN</name>
<dbReference type="InterPro" id="IPR050109">
    <property type="entry name" value="HTH-type_TetR-like_transc_reg"/>
</dbReference>
<accession>A0A370B955</accession>
<keyword evidence="6" id="KW-1185">Reference proteome</keyword>
<feature type="domain" description="HTH tetR-type" evidence="4">
    <location>
        <begin position="102"/>
        <end position="162"/>
    </location>
</feature>